<dbReference type="EMBL" id="JXTB01000083">
    <property type="protein sequence ID" value="PON66015.1"/>
    <property type="molecule type" value="Genomic_DNA"/>
</dbReference>
<comment type="caution">
    <text evidence="3">The sequence shown here is derived from an EMBL/GenBank/DDBJ whole genome shotgun (WGS) entry which is preliminary data.</text>
</comment>
<dbReference type="PANTHER" id="PTHR44259:SF107">
    <property type="entry name" value="F-BOX PROTEIN SKIP23-LIKE"/>
    <property type="match status" value="1"/>
</dbReference>
<keyword evidence="4" id="KW-1185">Reference proteome</keyword>
<dbReference type="AlphaFoldDB" id="A0A2P5CYE9"/>
<evidence type="ECO:0000256" key="1">
    <source>
        <dbReference type="SAM" id="MobiDB-lite"/>
    </source>
</evidence>
<dbReference type="Proteomes" id="UP000237105">
    <property type="component" value="Unassembled WGS sequence"/>
</dbReference>
<dbReference type="PANTHER" id="PTHR44259">
    <property type="entry name" value="OS07G0183000 PROTEIN-RELATED"/>
    <property type="match status" value="1"/>
</dbReference>
<proteinExistence type="predicted"/>
<evidence type="ECO:0000313" key="4">
    <source>
        <dbReference type="Proteomes" id="UP000237105"/>
    </source>
</evidence>
<name>A0A2P5CYE9_PARAD</name>
<feature type="region of interest" description="Disordered" evidence="1">
    <location>
        <begin position="73"/>
        <end position="105"/>
    </location>
</feature>
<accession>A0A2P5CYE9</accession>
<dbReference type="InterPro" id="IPR005174">
    <property type="entry name" value="KIB1-4_b-propeller"/>
</dbReference>
<sequence length="291" mass="33251">MLIVPSEKENTWNIYDAVDNSFLESKLVIPYDRRFCGSSNGWLGTVNEDFTITIYKPFPLAKEKSTIHLPCLFPPKAEDSEDEEEEEEDVSEEEEEEEEDEDEEDVMSNIGETYDGHVYKALITTDPLANPNDCMVIVIFGEFRDLAYIRPAKDTKWTRINVKWPLYDILLYKDHALYAIDNQRQLECIDISDPCNIKVNLVTTSRDLSGCVKCYLVRSSKGELLQVERHLDSGEDGVTKHQTTDVRVFKLDFDGSQPRWIEIKSLDDATLFLGDNSSVSVQASNFVGCYS</sequence>
<protein>
    <recommendedName>
        <fullName evidence="2">KIB1-4 beta-propeller domain-containing protein</fullName>
    </recommendedName>
</protein>
<dbReference type="STRING" id="3476.A0A2P5CYE9"/>
<dbReference type="OrthoDB" id="1137549at2759"/>
<feature type="compositionally biased region" description="Acidic residues" evidence="1">
    <location>
        <begin position="79"/>
        <end position="105"/>
    </location>
</feature>
<evidence type="ECO:0000259" key="2">
    <source>
        <dbReference type="Pfam" id="PF03478"/>
    </source>
</evidence>
<gene>
    <name evidence="3" type="ORF">PanWU01x14_112420</name>
</gene>
<evidence type="ECO:0000313" key="3">
    <source>
        <dbReference type="EMBL" id="PON66015.1"/>
    </source>
</evidence>
<reference evidence="4" key="1">
    <citation type="submission" date="2016-06" db="EMBL/GenBank/DDBJ databases">
        <title>Parallel loss of symbiosis genes in relatives of nitrogen-fixing non-legume Parasponia.</title>
        <authorList>
            <person name="Van Velzen R."/>
            <person name="Holmer R."/>
            <person name="Bu F."/>
            <person name="Rutten L."/>
            <person name="Van Zeijl A."/>
            <person name="Liu W."/>
            <person name="Santuari L."/>
            <person name="Cao Q."/>
            <person name="Sharma T."/>
            <person name="Shen D."/>
            <person name="Roswanjaya Y."/>
            <person name="Wardhani T."/>
            <person name="Kalhor M.S."/>
            <person name="Jansen J."/>
            <person name="Van den Hoogen J."/>
            <person name="Gungor B."/>
            <person name="Hartog M."/>
            <person name="Hontelez J."/>
            <person name="Verver J."/>
            <person name="Yang W.-C."/>
            <person name="Schijlen E."/>
            <person name="Repin R."/>
            <person name="Schilthuizen M."/>
            <person name="Schranz E."/>
            <person name="Heidstra R."/>
            <person name="Miyata K."/>
            <person name="Fedorova E."/>
            <person name="Kohlen W."/>
            <person name="Bisseling T."/>
            <person name="Smit S."/>
            <person name="Geurts R."/>
        </authorList>
    </citation>
    <scope>NUCLEOTIDE SEQUENCE [LARGE SCALE GENOMIC DNA]</scope>
    <source>
        <strain evidence="4">cv. WU1-14</strain>
    </source>
</reference>
<feature type="domain" description="KIB1-4 beta-propeller" evidence="2">
    <location>
        <begin position="31"/>
        <end position="289"/>
    </location>
</feature>
<dbReference type="Pfam" id="PF03478">
    <property type="entry name" value="Beta-prop_KIB1-4"/>
    <property type="match status" value="1"/>
</dbReference>
<dbReference type="InterPro" id="IPR050942">
    <property type="entry name" value="F-box_BR-signaling"/>
</dbReference>
<organism evidence="3 4">
    <name type="scientific">Parasponia andersonii</name>
    <name type="common">Sponia andersonii</name>
    <dbReference type="NCBI Taxonomy" id="3476"/>
    <lineage>
        <taxon>Eukaryota</taxon>
        <taxon>Viridiplantae</taxon>
        <taxon>Streptophyta</taxon>
        <taxon>Embryophyta</taxon>
        <taxon>Tracheophyta</taxon>
        <taxon>Spermatophyta</taxon>
        <taxon>Magnoliopsida</taxon>
        <taxon>eudicotyledons</taxon>
        <taxon>Gunneridae</taxon>
        <taxon>Pentapetalae</taxon>
        <taxon>rosids</taxon>
        <taxon>fabids</taxon>
        <taxon>Rosales</taxon>
        <taxon>Cannabaceae</taxon>
        <taxon>Parasponia</taxon>
    </lineage>
</organism>